<feature type="transmembrane region" description="Helical" evidence="1">
    <location>
        <begin position="139"/>
        <end position="159"/>
    </location>
</feature>
<dbReference type="Proteomes" id="UP001497516">
    <property type="component" value="Chromosome 3"/>
</dbReference>
<dbReference type="EMBL" id="OZ034816">
    <property type="protein sequence ID" value="CAL1377829.1"/>
    <property type="molecule type" value="Genomic_DNA"/>
</dbReference>
<keyword evidence="1" id="KW-0472">Membrane</keyword>
<keyword evidence="1" id="KW-0812">Transmembrane</keyword>
<evidence type="ECO:0000313" key="3">
    <source>
        <dbReference type="Proteomes" id="UP001497516"/>
    </source>
</evidence>
<accession>A0AAV2DWC6</accession>
<dbReference type="AlphaFoldDB" id="A0AAV2DWC6"/>
<sequence length="183" mass="21169">MDNGGWVSNHLCMPRQRMGEEVQADRIIRYTIHLEPVRQLQETGKMHPCLFILQAMKLDRGCNELNPAWLDLEVVRWDGWIEDDRADIGDPWSVVILQDGARRRWWLRLNPIYLGYGVVPQHLIHQGNLERYPLGRVMFSFHLVLFLGIAAQMAVYALLHSQSSSLLSPKLATGAFKLQIQRQ</sequence>
<keyword evidence="3" id="KW-1185">Reference proteome</keyword>
<name>A0AAV2DWC6_9ROSI</name>
<keyword evidence="1" id="KW-1133">Transmembrane helix</keyword>
<organism evidence="2 3">
    <name type="scientific">Linum trigynum</name>
    <dbReference type="NCBI Taxonomy" id="586398"/>
    <lineage>
        <taxon>Eukaryota</taxon>
        <taxon>Viridiplantae</taxon>
        <taxon>Streptophyta</taxon>
        <taxon>Embryophyta</taxon>
        <taxon>Tracheophyta</taxon>
        <taxon>Spermatophyta</taxon>
        <taxon>Magnoliopsida</taxon>
        <taxon>eudicotyledons</taxon>
        <taxon>Gunneridae</taxon>
        <taxon>Pentapetalae</taxon>
        <taxon>rosids</taxon>
        <taxon>fabids</taxon>
        <taxon>Malpighiales</taxon>
        <taxon>Linaceae</taxon>
        <taxon>Linum</taxon>
    </lineage>
</organism>
<proteinExistence type="predicted"/>
<reference evidence="2 3" key="1">
    <citation type="submission" date="2024-04" db="EMBL/GenBank/DDBJ databases">
        <authorList>
            <person name="Fracassetti M."/>
        </authorList>
    </citation>
    <scope>NUCLEOTIDE SEQUENCE [LARGE SCALE GENOMIC DNA]</scope>
</reference>
<evidence type="ECO:0000313" key="2">
    <source>
        <dbReference type="EMBL" id="CAL1377829.1"/>
    </source>
</evidence>
<protein>
    <submittedName>
        <fullName evidence="2">Uncharacterized protein</fullName>
    </submittedName>
</protein>
<gene>
    <name evidence="2" type="ORF">LTRI10_LOCUS19451</name>
</gene>
<evidence type="ECO:0000256" key="1">
    <source>
        <dbReference type="SAM" id="Phobius"/>
    </source>
</evidence>